<dbReference type="KEGG" id="mlr:MELLADRAFT_118439"/>
<proteinExistence type="predicted"/>
<dbReference type="InParanoid" id="F4S986"/>
<feature type="compositionally biased region" description="Basic residues" evidence="1">
    <location>
        <begin position="543"/>
        <end position="558"/>
    </location>
</feature>
<accession>F4S986</accession>
<dbReference type="GO" id="GO:0004407">
    <property type="term" value="F:histone deacetylase activity"/>
    <property type="evidence" value="ECO:0007669"/>
    <property type="project" value="TreeGrafter"/>
</dbReference>
<keyword evidence="4" id="KW-1185">Reference proteome</keyword>
<dbReference type="eggNOG" id="KOG1343">
    <property type="taxonomic scope" value="Eukaryota"/>
</dbReference>
<feature type="region of interest" description="Disordered" evidence="1">
    <location>
        <begin position="115"/>
        <end position="141"/>
    </location>
</feature>
<dbReference type="PANTHER" id="PTHR47558">
    <property type="entry name" value="HISTONE DEACETYLASE HOS3"/>
    <property type="match status" value="1"/>
</dbReference>
<dbReference type="InterPro" id="IPR000286">
    <property type="entry name" value="HDACs"/>
</dbReference>
<dbReference type="STRING" id="747676.F4S986"/>
<dbReference type="GO" id="GO:0005634">
    <property type="term" value="C:nucleus"/>
    <property type="evidence" value="ECO:0007669"/>
    <property type="project" value="TreeGrafter"/>
</dbReference>
<gene>
    <name evidence="3" type="ORF">MELLADRAFT_118439</name>
</gene>
<feature type="region of interest" description="Disordered" evidence="1">
    <location>
        <begin position="532"/>
        <end position="559"/>
    </location>
</feature>
<reference evidence="4" key="1">
    <citation type="journal article" date="2011" name="Proc. Natl. Acad. Sci. U.S.A.">
        <title>Obligate biotrophy features unraveled by the genomic analysis of rust fungi.</title>
        <authorList>
            <person name="Duplessis S."/>
            <person name="Cuomo C.A."/>
            <person name="Lin Y.-C."/>
            <person name="Aerts A."/>
            <person name="Tisserant E."/>
            <person name="Veneault-Fourrey C."/>
            <person name="Joly D.L."/>
            <person name="Hacquard S."/>
            <person name="Amselem J."/>
            <person name="Cantarel B.L."/>
            <person name="Chiu R."/>
            <person name="Coutinho P.M."/>
            <person name="Feau N."/>
            <person name="Field M."/>
            <person name="Frey P."/>
            <person name="Gelhaye E."/>
            <person name="Goldberg J."/>
            <person name="Grabherr M.G."/>
            <person name="Kodira C.D."/>
            <person name="Kohler A."/>
            <person name="Kuees U."/>
            <person name="Lindquist E.A."/>
            <person name="Lucas S.M."/>
            <person name="Mago R."/>
            <person name="Mauceli E."/>
            <person name="Morin E."/>
            <person name="Murat C."/>
            <person name="Pangilinan J.L."/>
            <person name="Park R."/>
            <person name="Pearson M."/>
            <person name="Quesneville H."/>
            <person name="Rouhier N."/>
            <person name="Sakthikumar S."/>
            <person name="Salamov A.A."/>
            <person name="Schmutz J."/>
            <person name="Selles B."/>
            <person name="Shapiro H."/>
            <person name="Tanguay P."/>
            <person name="Tuskan G.A."/>
            <person name="Henrissat B."/>
            <person name="Van de Peer Y."/>
            <person name="Rouze P."/>
            <person name="Ellis J.G."/>
            <person name="Dodds P.N."/>
            <person name="Schein J.E."/>
            <person name="Zhong S."/>
            <person name="Hamelin R.C."/>
            <person name="Grigoriev I.V."/>
            <person name="Szabo L.J."/>
            <person name="Martin F."/>
        </authorList>
    </citation>
    <scope>NUCLEOTIDE SEQUENCE [LARGE SCALE GENOMIC DNA]</scope>
    <source>
        <strain evidence="4">98AG31 / pathotype 3-4-7</strain>
    </source>
</reference>
<dbReference type="Pfam" id="PF00850">
    <property type="entry name" value="Hist_deacetyl"/>
    <property type="match status" value="1"/>
</dbReference>
<dbReference type="PRINTS" id="PR01270">
    <property type="entry name" value="HDASUPER"/>
</dbReference>
<dbReference type="InterPro" id="IPR023696">
    <property type="entry name" value="Ureohydrolase_dom_sf"/>
</dbReference>
<dbReference type="EMBL" id="GL883169">
    <property type="protein sequence ID" value="EGF98808.1"/>
    <property type="molecule type" value="Genomic_DNA"/>
</dbReference>
<dbReference type="GO" id="GO:0010468">
    <property type="term" value="P:regulation of gene expression"/>
    <property type="evidence" value="ECO:0007669"/>
    <property type="project" value="UniProtKB-ARBA"/>
</dbReference>
<evidence type="ECO:0000259" key="2">
    <source>
        <dbReference type="Pfam" id="PF00850"/>
    </source>
</evidence>
<dbReference type="VEuPathDB" id="FungiDB:MELLADRAFT_118439"/>
<organism evidence="4">
    <name type="scientific">Melampsora larici-populina (strain 98AG31 / pathotype 3-4-7)</name>
    <name type="common">Poplar leaf rust fungus</name>
    <dbReference type="NCBI Taxonomy" id="747676"/>
    <lineage>
        <taxon>Eukaryota</taxon>
        <taxon>Fungi</taxon>
        <taxon>Dikarya</taxon>
        <taxon>Basidiomycota</taxon>
        <taxon>Pucciniomycotina</taxon>
        <taxon>Pucciniomycetes</taxon>
        <taxon>Pucciniales</taxon>
        <taxon>Melampsoraceae</taxon>
        <taxon>Melampsora</taxon>
    </lineage>
</organism>
<dbReference type="RefSeq" id="XP_007417966.1">
    <property type="nucleotide sequence ID" value="XM_007417904.1"/>
</dbReference>
<name>F4S986_MELLP</name>
<dbReference type="PANTHER" id="PTHR47558:SF1">
    <property type="entry name" value="HISTONE DEACETYLASE HOS3"/>
    <property type="match status" value="1"/>
</dbReference>
<dbReference type="GeneID" id="18926227"/>
<dbReference type="InterPro" id="IPR023801">
    <property type="entry name" value="His_deacetylse_dom"/>
</dbReference>
<dbReference type="InterPro" id="IPR037138">
    <property type="entry name" value="His_deacetylse_dom_sf"/>
</dbReference>
<dbReference type="SUPFAM" id="SSF52768">
    <property type="entry name" value="Arginase/deacetylase"/>
    <property type="match status" value="1"/>
</dbReference>
<feature type="compositionally biased region" description="Low complexity" evidence="1">
    <location>
        <begin position="115"/>
        <end position="139"/>
    </location>
</feature>
<feature type="region of interest" description="Disordered" evidence="1">
    <location>
        <begin position="621"/>
        <end position="646"/>
    </location>
</feature>
<sequence>MKSITNPSPSSSSSEAEEVEPILFIIQDDCYKHLYKRSHQPMEVFERPQRLRYVNLGLSSTLAWISNQNQLQIYPSINNQHPSLTNLIISNHFIVSKSSNRINLNDTSFNQIHSSSKGLVSSSPSTTTTSTSSSQSLSSKVDQESSYLDQLIKLCRHTSHQHQLGLSEVPDHLPQGDLYLSAGTEFAVLGAIGACYDALDSVLKPNQTSTSNLQKPSTKAFVNIRPPGHHCTDTEPMGFCWANNVLVSCMYAHLNYAIDRICIVDIDLHHGNGSQQIVWEINQRSQESSNSSNSKRTLKISYSSLHDINSYPCEDGQLDKIREASLNLCVGNSIQQFIQNLHLEVWKDEIDFFDRLYPKIWNSFQDHMIMFFKITDAIEENSLIFVSAGFDACELETDSMSRYGMKLPTSFYHRFSKDLSQFSQTYTKGRVISFLEGGYSDQTLLGSSLSYLLGLIDYPIDFEKVPWELDRIEKILKLVIKKPNQEIEDEIVLIEKIREIFNYLDGFEKSKIEMRSEIKKMGKNKIEIESLGNPSESISGKTRGMKLRSGRLASHSKNKSIEKDQIGIDSMEGMFEKMKIGKEDQDEEKVKIKVEEKIAPKEEKIEIKVEDKITPKKEKISPKKETITPKKEKITPKKEEENKTQTQRLKLVWKSEGIN</sequence>
<evidence type="ECO:0000313" key="3">
    <source>
        <dbReference type="EMBL" id="EGF98808.1"/>
    </source>
</evidence>
<dbReference type="OrthoDB" id="5232919at2759"/>
<evidence type="ECO:0000313" key="4">
    <source>
        <dbReference type="Proteomes" id="UP000001072"/>
    </source>
</evidence>
<feature type="domain" description="Histone deacetylase" evidence="2">
    <location>
        <begin position="145"/>
        <end position="445"/>
    </location>
</feature>
<dbReference type="Gene3D" id="3.40.800.20">
    <property type="entry name" value="Histone deacetylase domain"/>
    <property type="match status" value="1"/>
</dbReference>
<protein>
    <recommendedName>
        <fullName evidence="2">Histone deacetylase domain-containing protein</fullName>
    </recommendedName>
</protein>
<feature type="compositionally biased region" description="Basic and acidic residues" evidence="1">
    <location>
        <begin position="621"/>
        <end position="643"/>
    </location>
</feature>
<dbReference type="Proteomes" id="UP000001072">
    <property type="component" value="Unassembled WGS sequence"/>
</dbReference>
<dbReference type="AlphaFoldDB" id="F4S986"/>
<evidence type="ECO:0000256" key="1">
    <source>
        <dbReference type="SAM" id="MobiDB-lite"/>
    </source>
</evidence>
<dbReference type="InterPro" id="IPR053244">
    <property type="entry name" value="HDAC_HD_type_1"/>
</dbReference>
<dbReference type="HOGENOM" id="CLU_013370_1_0_1"/>